<dbReference type="Proteomes" id="UP000252139">
    <property type="component" value="Unassembled WGS sequence"/>
</dbReference>
<name>A0A367K2N2_RHIAZ</name>
<accession>A0A367K2N2</accession>
<evidence type="ECO:0000313" key="1">
    <source>
        <dbReference type="EMBL" id="RCH96522.1"/>
    </source>
</evidence>
<dbReference type="AlphaFoldDB" id="A0A367K2N2"/>
<proteinExistence type="predicted"/>
<reference evidence="1 2" key="1">
    <citation type="journal article" date="2018" name="G3 (Bethesda)">
        <title>Phylogenetic and Phylogenomic Definition of Rhizopus Species.</title>
        <authorList>
            <person name="Gryganskyi A.P."/>
            <person name="Golan J."/>
            <person name="Dolatabadi S."/>
            <person name="Mondo S."/>
            <person name="Robb S."/>
            <person name="Idnurm A."/>
            <person name="Muszewska A."/>
            <person name="Steczkiewicz K."/>
            <person name="Masonjones S."/>
            <person name="Liao H.L."/>
            <person name="Gajdeczka M.T."/>
            <person name="Anike F."/>
            <person name="Vuek A."/>
            <person name="Anishchenko I.M."/>
            <person name="Voigt K."/>
            <person name="de Hoog G.S."/>
            <person name="Smith M.E."/>
            <person name="Heitman J."/>
            <person name="Vilgalys R."/>
            <person name="Stajich J.E."/>
        </authorList>
    </citation>
    <scope>NUCLEOTIDE SEQUENCE [LARGE SCALE GENOMIC DNA]</scope>
    <source>
        <strain evidence="1 2">CBS 357.93</strain>
    </source>
</reference>
<dbReference type="OrthoDB" id="2441332at2759"/>
<keyword evidence="2" id="KW-1185">Reference proteome</keyword>
<comment type="caution">
    <text evidence="1">The sequence shown here is derived from an EMBL/GenBank/DDBJ whole genome shotgun (WGS) entry which is preliminary data.</text>
</comment>
<organism evidence="1 2">
    <name type="scientific">Rhizopus azygosporus</name>
    <name type="common">Rhizopus microsporus var. azygosporus</name>
    <dbReference type="NCBI Taxonomy" id="86630"/>
    <lineage>
        <taxon>Eukaryota</taxon>
        <taxon>Fungi</taxon>
        <taxon>Fungi incertae sedis</taxon>
        <taxon>Mucoromycota</taxon>
        <taxon>Mucoromycotina</taxon>
        <taxon>Mucoromycetes</taxon>
        <taxon>Mucorales</taxon>
        <taxon>Mucorineae</taxon>
        <taxon>Rhizopodaceae</taxon>
        <taxon>Rhizopus</taxon>
    </lineage>
</organism>
<gene>
    <name evidence="1" type="ORF">CU097_014258</name>
</gene>
<dbReference type="EMBL" id="PJQL01000360">
    <property type="protein sequence ID" value="RCH96522.1"/>
    <property type="molecule type" value="Genomic_DNA"/>
</dbReference>
<sequence length="87" mass="10209">MDLRYNGQYRMIELNSFFVIRNNIDDSMLVPGIMEKMYQLQAIIQGTLERLYKAIQGQESAEDHRGYRRDACESPVAVRKDQISELH</sequence>
<evidence type="ECO:0000313" key="2">
    <source>
        <dbReference type="Proteomes" id="UP000252139"/>
    </source>
</evidence>
<protein>
    <submittedName>
        <fullName evidence="1">Uncharacterized protein</fullName>
    </submittedName>
</protein>